<feature type="transmembrane region" description="Helical" evidence="1">
    <location>
        <begin position="21"/>
        <end position="42"/>
    </location>
</feature>
<keyword evidence="1" id="KW-0812">Transmembrane</keyword>
<evidence type="ECO:0000256" key="1">
    <source>
        <dbReference type="SAM" id="Phobius"/>
    </source>
</evidence>
<accession>A0A6N9Z7U2</accession>
<name>A0A6N9Z7U2_9BIFI</name>
<keyword evidence="1" id="KW-1133">Transmembrane helix</keyword>
<dbReference type="Gene3D" id="3.30.70.2390">
    <property type="match status" value="1"/>
</dbReference>
<dbReference type="AlphaFoldDB" id="A0A6N9Z7U2"/>
<dbReference type="InterPro" id="IPR027381">
    <property type="entry name" value="LytR/CpsA/Psr_C"/>
</dbReference>
<protein>
    <submittedName>
        <fullName evidence="3">LytR family transcriptional regulator</fullName>
    </submittedName>
</protein>
<evidence type="ECO:0000313" key="3">
    <source>
        <dbReference type="EMBL" id="NEG90424.1"/>
    </source>
</evidence>
<feature type="domain" description="LytR/CpsA/Psr regulator C-terminal" evidence="2">
    <location>
        <begin position="83"/>
        <end position="179"/>
    </location>
</feature>
<sequence>MSEHYDERQARKAYMRKRQGTVFSIAAMAMAAALVISLLFYFHVFGLGRIKTAAVKPNYGVTVPCAPKDADGNPAKYVDNNKISVRVINGTKFSGFAKAVADELSSNRNFPNVQTDNWQTGTDKDGNAIYNTKVERTTIYFGKNAIAQAYTVKANFNDAVMIMDDRTDMLIDVVIGATFNDLIDKEDVPGSNTEITSFEGCVAADKMTNLPKAIKHTAVEPVQADQSATQ</sequence>
<keyword evidence="1" id="KW-0472">Membrane</keyword>
<evidence type="ECO:0000259" key="2">
    <source>
        <dbReference type="Pfam" id="PF13399"/>
    </source>
</evidence>
<gene>
    <name evidence="3" type="ORF">GFD25_10615</name>
</gene>
<reference evidence="3 4" key="1">
    <citation type="submission" date="2019-10" db="EMBL/GenBank/DDBJ databases">
        <title>Bifidobacterium from non-human primates.</title>
        <authorList>
            <person name="Modesto M."/>
        </authorList>
    </citation>
    <scope>NUCLEOTIDE SEQUENCE [LARGE SCALE GENOMIC DNA]</scope>
    <source>
        <strain evidence="3 4">TRE17</strain>
    </source>
</reference>
<comment type="caution">
    <text evidence="3">The sequence shown here is derived from an EMBL/GenBank/DDBJ whole genome shotgun (WGS) entry which is preliminary data.</text>
</comment>
<dbReference type="Pfam" id="PF13399">
    <property type="entry name" value="LytR_C"/>
    <property type="match status" value="1"/>
</dbReference>
<dbReference type="RefSeq" id="WP_163232680.1">
    <property type="nucleotide sequence ID" value="NZ_WHZW01000026.1"/>
</dbReference>
<proteinExistence type="predicted"/>
<keyword evidence="4" id="KW-1185">Reference proteome</keyword>
<evidence type="ECO:0000313" key="4">
    <source>
        <dbReference type="Proteomes" id="UP000469194"/>
    </source>
</evidence>
<organism evidence="3 4">
    <name type="scientific">Bifidobacterium aerophilum</name>
    <dbReference type="NCBI Taxonomy" id="1798155"/>
    <lineage>
        <taxon>Bacteria</taxon>
        <taxon>Bacillati</taxon>
        <taxon>Actinomycetota</taxon>
        <taxon>Actinomycetes</taxon>
        <taxon>Bifidobacteriales</taxon>
        <taxon>Bifidobacteriaceae</taxon>
        <taxon>Bifidobacterium</taxon>
    </lineage>
</organism>
<dbReference type="Proteomes" id="UP000469194">
    <property type="component" value="Unassembled WGS sequence"/>
</dbReference>
<dbReference type="EMBL" id="WHZW01000026">
    <property type="protein sequence ID" value="NEG90424.1"/>
    <property type="molecule type" value="Genomic_DNA"/>
</dbReference>